<organism evidence="1 2">
    <name type="scientific">Mycolicibacterium austroafricanum</name>
    <name type="common">Mycobacterium austroafricanum</name>
    <dbReference type="NCBI Taxonomy" id="39687"/>
    <lineage>
        <taxon>Bacteria</taxon>
        <taxon>Bacillati</taxon>
        <taxon>Actinomycetota</taxon>
        <taxon>Actinomycetes</taxon>
        <taxon>Mycobacteriales</taxon>
        <taxon>Mycobacteriaceae</taxon>
        <taxon>Mycolicibacterium</taxon>
    </lineage>
</organism>
<comment type="caution">
    <text evidence="1">The sequence shown here is derived from an EMBL/GenBank/DDBJ whole genome shotgun (WGS) entry which is preliminary data.</text>
</comment>
<evidence type="ECO:0000313" key="1">
    <source>
        <dbReference type="EMBL" id="MDN4521366.1"/>
    </source>
</evidence>
<name>A0ABT8HKR9_MYCAO</name>
<protein>
    <submittedName>
        <fullName evidence="1">Uncharacterized protein</fullName>
    </submittedName>
</protein>
<keyword evidence="2" id="KW-1185">Reference proteome</keyword>
<sequence length="98" mass="11443">MFDELSHERDTFSLRLLIEQLADLADINEKLRRLCSGDVKEWVSLKLGPQVVAVMIDDPIKRRKEISTEMRQLLSEIYKQRADLPIDPDDDDDPAKKY</sequence>
<evidence type="ECO:0000313" key="2">
    <source>
        <dbReference type="Proteomes" id="UP001172687"/>
    </source>
</evidence>
<reference evidence="1" key="1">
    <citation type="submission" date="2023-07" db="EMBL/GenBank/DDBJ databases">
        <title>Degradation of tert-butanol by M. austroafricanum TBA100.</title>
        <authorList>
            <person name="Helbich S."/>
            <person name="Vainshtein Y."/>
        </authorList>
    </citation>
    <scope>NUCLEOTIDE SEQUENCE</scope>
    <source>
        <strain evidence="1">TBA100</strain>
    </source>
</reference>
<accession>A0ABT8HKR9</accession>
<proteinExistence type="predicted"/>
<dbReference type="EMBL" id="JAUHTC010000091">
    <property type="protein sequence ID" value="MDN4521366.1"/>
    <property type="molecule type" value="Genomic_DNA"/>
</dbReference>
<dbReference type="RefSeq" id="WP_301161762.1">
    <property type="nucleotide sequence ID" value="NZ_JAUHTC010000091.1"/>
</dbReference>
<dbReference type="Proteomes" id="UP001172687">
    <property type="component" value="Unassembled WGS sequence"/>
</dbReference>
<gene>
    <name evidence="1" type="ORF">QYF68_26610</name>
</gene>